<keyword evidence="1" id="KW-0378">Hydrolase</keyword>
<dbReference type="InterPro" id="IPR029058">
    <property type="entry name" value="AB_hydrolase_fold"/>
</dbReference>
<dbReference type="KEGG" id="rtu:PR017_19655"/>
<evidence type="ECO:0000313" key="2">
    <source>
        <dbReference type="Proteomes" id="UP000249499"/>
    </source>
</evidence>
<dbReference type="AlphaFoldDB" id="A0AAF1KDK1"/>
<evidence type="ECO:0000313" key="1">
    <source>
        <dbReference type="EMBL" id="WFR98086.1"/>
    </source>
</evidence>
<dbReference type="InterPro" id="IPR010662">
    <property type="entry name" value="RBBP9/YdeN"/>
</dbReference>
<gene>
    <name evidence="1" type="ORF">PR017_19655</name>
</gene>
<reference evidence="1 2" key="1">
    <citation type="journal article" date="2018" name="Sci. Rep.">
        <title>Rhizobium tumorigenes sp. nov., a novel plant tumorigenic bacterium isolated from cane gall tumors on thornless blackberry.</title>
        <authorList>
            <person name="Kuzmanovi N."/>
            <person name="Smalla K."/>
            <person name="Gronow S."/>
            <person name="PuBawska J."/>
        </authorList>
    </citation>
    <scope>NUCLEOTIDE SEQUENCE [LARGE SCALE GENOMIC DNA]</scope>
    <source>
        <strain evidence="1 2">1078</strain>
    </source>
</reference>
<dbReference type="EMBL" id="CP117256">
    <property type="protein sequence ID" value="WFR98086.1"/>
    <property type="molecule type" value="Genomic_DNA"/>
</dbReference>
<geneLocation type="plasmid" evidence="1 2">
    <name>pRt1078</name>
</geneLocation>
<keyword evidence="1" id="KW-0614">Plasmid</keyword>
<dbReference type="GO" id="GO:0016787">
    <property type="term" value="F:hydrolase activity"/>
    <property type="evidence" value="ECO:0007669"/>
    <property type="project" value="UniProtKB-KW"/>
</dbReference>
<sequence>MTAVLILPGLFGSDEAHWQQHWLRDQPDSLCVVQDDFNNPRLSDWMLRLEETLDAVGEAYIVAHSLGCLLAANLAGTAAARQVKAALLVAPCDLEPTHTLHPGKVLFGDMPMGQLPFPTKVVGSLNDRYMSLDRLTLVGRCWGAEIKNIGNAGHINTASGFGRWSGGYQLLEGMKSRTRRRRSVAELPMCPVR</sequence>
<organism evidence="1 2">
    <name type="scientific">Rhizobium tumorigenes</name>
    <dbReference type="NCBI Taxonomy" id="2041385"/>
    <lineage>
        <taxon>Bacteria</taxon>
        <taxon>Pseudomonadati</taxon>
        <taxon>Pseudomonadota</taxon>
        <taxon>Alphaproteobacteria</taxon>
        <taxon>Hyphomicrobiales</taxon>
        <taxon>Rhizobiaceae</taxon>
        <taxon>Rhizobium/Agrobacterium group</taxon>
        <taxon>Rhizobium</taxon>
    </lineage>
</organism>
<reference evidence="2" key="2">
    <citation type="journal article" date="2023" name="MicrobiologyOpen">
        <title>Genomics of the tumorigenes clade of the family Rhizobiaceae and description of Rhizobium rhododendri sp. nov.</title>
        <authorList>
            <person name="Kuzmanovic N."/>
            <person name="diCenzo G.C."/>
            <person name="Bunk B."/>
            <person name="Sproeer C."/>
            <person name="Fruehling A."/>
            <person name="Neumann-Schaal M."/>
            <person name="Overmann J."/>
            <person name="Smalla K."/>
        </authorList>
    </citation>
    <scope>NUCLEOTIDE SEQUENCE [LARGE SCALE GENOMIC DNA]</scope>
    <source>
        <strain evidence="2">1078</strain>
        <plasmid evidence="2">pRt1078</plasmid>
    </source>
</reference>
<dbReference type="SUPFAM" id="SSF53474">
    <property type="entry name" value="alpha/beta-Hydrolases"/>
    <property type="match status" value="1"/>
</dbReference>
<dbReference type="Pfam" id="PF06821">
    <property type="entry name" value="Ser_hydrolase"/>
    <property type="match status" value="1"/>
</dbReference>
<dbReference type="Gene3D" id="3.40.50.1820">
    <property type="entry name" value="alpha/beta hydrolase"/>
    <property type="match status" value="1"/>
</dbReference>
<proteinExistence type="predicted"/>
<dbReference type="Proteomes" id="UP000249499">
    <property type="component" value="Plasmid pRt1078"/>
</dbReference>
<name>A0AAF1KDK1_9HYPH</name>
<accession>A0AAF1KDK1</accession>
<dbReference type="RefSeq" id="WP_278333005.1">
    <property type="nucleotide sequence ID" value="NZ_CP117256.1"/>
</dbReference>
<protein>
    <submittedName>
        <fullName evidence="1">Alpha/beta fold hydrolase</fullName>
    </submittedName>
</protein>
<keyword evidence="2" id="KW-1185">Reference proteome</keyword>